<dbReference type="Gene3D" id="3.60.10.10">
    <property type="entry name" value="Endonuclease/exonuclease/phosphatase"/>
    <property type="match status" value="1"/>
</dbReference>
<proteinExistence type="predicted"/>
<evidence type="ECO:0000313" key="3">
    <source>
        <dbReference type="Proteomes" id="UP001377573"/>
    </source>
</evidence>
<keyword evidence="2" id="KW-0378">Hydrolase</keyword>
<organism evidence="2 3">
    <name type="scientific">Microbacterium paraoxydans</name>
    <dbReference type="NCBI Taxonomy" id="199592"/>
    <lineage>
        <taxon>Bacteria</taxon>
        <taxon>Bacillati</taxon>
        <taxon>Actinomycetota</taxon>
        <taxon>Actinomycetes</taxon>
        <taxon>Micrococcales</taxon>
        <taxon>Microbacteriaceae</taxon>
        <taxon>Microbacterium</taxon>
    </lineage>
</organism>
<reference evidence="2 3" key="1">
    <citation type="submission" date="2024-02" db="EMBL/GenBank/DDBJ databases">
        <authorList>
            <person name="Alasadi S."/>
            <person name="Hussein S.A."/>
        </authorList>
    </citation>
    <scope>NUCLEOTIDE SEQUENCE [LARGE SCALE GENOMIC DNA]</scope>
    <source>
        <strain evidence="2 3">GJ_SRA_44_2022</strain>
    </source>
</reference>
<dbReference type="EMBL" id="CP146240">
    <property type="protein sequence ID" value="WWS84750.1"/>
    <property type="molecule type" value="Genomic_DNA"/>
</dbReference>
<accession>A0ABZ2HS83</accession>
<dbReference type="InterPro" id="IPR050410">
    <property type="entry name" value="CCR4/nocturin_mRNA_transcr"/>
</dbReference>
<name>A0ABZ2HS83_9MICO</name>
<evidence type="ECO:0000313" key="2">
    <source>
        <dbReference type="EMBL" id="WWS84750.1"/>
    </source>
</evidence>
<dbReference type="CDD" id="cd09083">
    <property type="entry name" value="EEP-1"/>
    <property type="match status" value="1"/>
</dbReference>
<dbReference type="Proteomes" id="UP001377573">
    <property type="component" value="Chromosome"/>
</dbReference>
<keyword evidence="3" id="KW-1185">Reference proteome</keyword>
<dbReference type="PANTHER" id="PTHR12121">
    <property type="entry name" value="CARBON CATABOLITE REPRESSOR PROTEIN 4"/>
    <property type="match status" value="1"/>
</dbReference>
<protein>
    <submittedName>
        <fullName evidence="2">Endonuclease/exonuclease/phosphatase family protein</fullName>
    </submittedName>
</protein>
<sequence>MTAPLLGTPSATELHVMSLNIRCDLGALAWPRADRWEIRRPRLTALLRTERPDVLGMQEALPAQAAAVSAALGPSFRRVGHGRLPGPRGEGCPLFYDADRLELRTWRQVALSRTPDRPGSRSWLSVAPRVAVEASFRDRRTGAPVTVLNTHLDAFSPWARLRQAQAAHDLAAASATPVILLADVNAAAGSAPWRALEADGVLRDSWTAAVSRRTPAWSTFAGYRTPRRGRRIDGILVSPALPVRRAGIDARQYGGGWPSDHLPLHALIDLAPPAAATPEEPA</sequence>
<keyword evidence="2" id="KW-0255">Endonuclease</keyword>
<dbReference type="InterPro" id="IPR036691">
    <property type="entry name" value="Endo/exonu/phosph_ase_sf"/>
</dbReference>
<dbReference type="PANTHER" id="PTHR12121:SF36">
    <property type="entry name" value="ENDONUCLEASE_EXONUCLEASE_PHOSPHATASE DOMAIN-CONTAINING PROTEIN"/>
    <property type="match status" value="1"/>
</dbReference>
<dbReference type="SUPFAM" id="SSF56219">
    <property type="entry name" value="DNase I-like"/>
    <property type="match status" value="1"/>
</dbReference>
<dbReference type="GO" id="GO:0004519">
    <property type="term" value="F:endonuclease activity"/>
    <property type="evidence" value="ECO:0007669"/>
    <property type="project" value="UniProtKB-KW"/>
</dbReference>
<gene>
    <name evidence="2" type="ORF">V8Z62_00560</name>
</gene>
<dbReference type="RefSeq" id="WP_338566409.1">
    <property type="nucleotide sequence ID" value="NZ_CP146240.1"/>
</dbReference>
<dbReference type="InterPro" id="IPR005135">
    <property type="entry name" value="Endo/exonuclease/phosphatase"/>
</dbReference>
<evidence type="ECO:0000259" key="1">
    <source>
        <dbReference type="Pfam" id="PF03372"/>
    </source>
</evidence>
<feature type="domain" description="Endonuclease/exonuclease/phosphatase" evidence="1">
    <location>
        <begin position="17"/>
        <end position="261"/>
    </location>
</feature>
<dbReference type="Pfam" id="PF03372">
    <property type="entry name" value="Exo_endo_phos"/>
    <property type="match status" value="1"/>
</dbReference>
<keyword evidence="2" id="KW-0540">Nuclease</keyword>